<dbReference type="Pfam" id="PF15668">
    <property type="entry name" value="DUF4663"/>
    <property type="match status" value="1"/>
</dbReference>
<organism evidence="1 2">
    <name type="scientific">Oikopleura dioica</name>
    <name type="common">Tunicate</name>
    <dbReference type="NCBI Taxonomy" id="34765"/>
    <lineage>
        <taxon>Eukaryota</taxon>
        <taxon>Metazoa</taxon>
        <taxon>Chordata</taxon>
        <taxon>Tunicata</taxon>
        <taxon>Appendicularia</taxon>
        <taxon>Copelata</taxon>
        <taxon>Oikopleuridae</taxon>
        <taxon>Oikopleura</taxon>
    </lineage>
</organism>
<evidence type="ECO:0000313" key="2">
    <source>
        <dbReference type="Proteomes" id="UP001158576"/>
    </source>
</evidence>
<sequence length="197" mass="22762">MQDWNPLSEEFYQKIKSTDPPKAWHPLRNSIIESLLVLYKFDDLLDGKYTRIVDSVRKTVKVEFRESSVQEINEAFKIGGLCLDLENHEIVSSSLDSCYIITAVAYCELKFSVSIGDSKRRGNSLHVENEVFKTNQQVPVAFKADLFPVDPETGELGMRMRHDGSELREGRWKKLVRKEEKALRVPVDYQYTESSRV</sequence>
<protein>
    <submittedName>
        <fullName evidence="1">Oidioi.mRNA.OKI2018_I69.chr1.g3697.t1.cds</fullName>
    </submittedName>
</protein>
<keyword evidence="2" id="KW-1185">Reference proteome</keyword>
<dbReference type="EMBL" id="OU015566">
    <property type="protein sequence ID" value="CAG5108232.1"/>
    <property type="molecule type" value="Genomic_DNA"/>
</dbReference>
<dbReference type="Proteomes" id="UP001158576">
    <property type="component" value="Chromosome 1"/>
</dbReference>
<evidence type="ECO:0000313" key="1">
    <source>
        <dbReference type="EMBL" id="CAG5108232.1"/>
    </source>
</evidence>
<dbReference type="InterPro" id="IPR031366">
    <property type="entry name" value="DUF4663"/>
</dbReference>
<proteinExistence type="predicted"/>
<gene>
    <name evidence="1" type="ORF">OKIOD_LOCUS12462</name>
</gene>
<accession>A0ABN7SV15</accession>
<reference evidence="1 2" key="1">
    <citation type="submission" date="2021-04" db="EMBL/GenBank/DDBJ databases">
        <authorList>
            <person name="Bliznina A."/>
        </authorList>
    </citation>
    <scope>NUCLEOTIDE SEQUENCE [LARGE SCALE GENOMIC DNA]</scope>
</reference>
<name>A0ABN7SV15_OIKDI</name>